<dbReference type="InterPro" id="IPR036869">
    <property type="entry name" value="J_dom_sf"/>
</dbReference>
<sequence length="667" mass="72433">MINGRPAPIRGWTNGSMKCGFSMEPAKKLLSRSVSVNFGFRRHLLMERCSGRVYILRTERRRAIATPRETRSRAENGEVRTAYDLQNFEDLHFVRFDKWQVLGVDAASEAAKNEDEMRRISSSKIISAIGKPYLVLGLQPGASSAAVRRAYHCLALLHHPDKGGDDAVFKAIADAYKALTEAKTEEGGWRDLEGQAVGPWQAHAPTATKGITCMLFDSFGTPPWESRRLYTGSWQEGVVRCWELSKGEPGKTKPPPRLVGEIAVGGFINDVAAISPFGLLTAQSAGMKPLPGESLRSWNLKTTPFRPIARAKTNAIADDPEAKSKVSKATGNGSSETALVQRTEEEPEFVKDEDGGYLDKSTMIYLHYRGVRCISLWPKPENREATPHVAATVSKDVLAVSKIGIDGVSLQVPAVWQKPDPHEGVGDVNAMQHESMNKLWTGDNGGILRCWDVNAAGKGVVCDFNSQSAGWLSGLALWPEPGVMVCSHSSGMGFIDTKAGKVIRQQYTKEPVGKVTLLNGTSPMLFAGIGGELMQYDTRCFADGQDKPKAIASWSLGSPITSLHCTETGKGHLLVAAGCMNGKVDEEEKEEKPSEEMAVEPATETLKINDGTTMQIARLPDIDEGTWEDVKKYVEGNPETARALQNFAKNPEAMRGAGATGATGCQA</sequence>
<dbReference type="InterPro" id="IPR015943">
    <property type="entry name" value="WD40/YVTN_repeat-like_dom_sf"/>
</dbReference>
<dbReference type="GO" id="GO:0051787">
    <property type="term" value="F:misfolded protein binding"/>
    <property type="evidence" value="ECO:0007669"/>
    <property type="project" value="TreeGrafter"/>
</dbReference>
<dbReference type="CDD" id="cd06257">
    <property type="entry name" value="DnaJ"/>
    <property type="match status" value="1"/>
</dbReference>
<dbReference type="EMBL" id="CAMXCT030002636">
    <property type="protein sequence ID" value="CAL4786786.1"/>
    <property type="molecule type" value="Genomic_DNA"/>
</dbReference>
<dbReference type="GO" id="GO:0036503">
    <property type="term" value="P:ERAD pathway"/>
    <property type="evidence" value="ECO:0007669"/>
    <property type="project" value="TreeGrafter"/>
</dbReference>
<dbReference type="GO" id="GO:0051087">
    <property type="term" value="F:protein-folding chaperone binding"/>
    <property type="evidence" value="ECO:0007669"/>
    <property type="project" value="TreeGrafter"/>
</dbReference>
<gene>
    <name evidence="4" type="ORF">C1SCF055_LOCUS25667</name>
</gene>
<keyword evidence="1" id="KW-0143">Chaperone</keyword>
<feature type="compositionally biased region" description="Polar residues" evidence="2">
    <location>
        <begin position="327"/>
        <end position="340"/>
    </location>
</feature>
<evidence type="ECO:0000313" key="5">
    <source>
        <dbReference type="EMBL" id="CAL4786786.1"/>
    </source>
</evidence>
<dbReference type="SMART" id="SM00271">
    <property type="entry name" value="DnaJ"/>
    <property type="match status" value="1"/>
</dbReference>
<dbReference type="OrthoDB" id="10250354at2759"/>
<dbReference type="SUPFAM" id="SSF46565">
    <property type="entry name" value="Chaperone J-domain"/>
    <property type="match status" value="1"/>
</dbReference>
<evidence type="ECO:0000313" key="4">
    <source>
        <dbReference type="EMBL" id="CAI3999474.1"/>
    </source>
</evidence>
<evidence type="ECO:0000259" key="3">
    <source>
        <dbReference type="PROSITE" id="PS50076"/>
    </source>
</evidence>
<dbReference type="Proteomes" id="UP001152797">
    <property type="component" value="Unassembled WGS sequence"/>
</dbReference>
<organism evidence="4">
    <name type="scientific">Cladocopium goreaui</name>
    <dbReference type="NCBI Taxonomy" id="2562237"/>
    <lineage>
        <taxon>Eukaryota</taxon>
        <taxon>Sar</taxon>
        <taxon>Alveolata</taxon>
        <taxon>Dinophyceae</taxon>
        <taxon>Suessiales</taxon>
        <taxon>Symbiodiniaceae</taxon>
        <taxon>Cladocopium</taxon>
    </lineage>
</organism>
<accession>A0A9P1CXD2</accession>
<protein>
    <submittedName>
        <fullName evidence="5">Translocation protein SEC63 homolog</fullName>
    </submittedName>
</protein>
<dbReference type="SUPFAM" id="SSF50978">
    <property type="entry name" value="WD40 repeat-like"/>
    <property type="match status" value="1"/>
</dbReference>
<comment type="caution">
    <text evidence="4">The sequence shown here is derived from an EMBL/GenBank/DDBJ whole genome shotgun (WGS) entry which is preliminary data.</text>
</comment>
<feature type="compositionally biased region" description="Basic and acidic residues" evidence="2">
    <location>
        <begin position="342"/>
        <end position="353"/>
    </location>
</feature>
<dbReference type="Gene3D" id="2.130.10.10">
    <property type="entry name" value="YVTN repeat-like/Quinoprotein amine dehydrogenase"/>
    <property type="match status" value="1"/>
</dbReference>
<dbReference type="PANTHER" id="PTHR44360:SF1">
    <property type="entry name" value="DNAJ HOMOLOG SUBFAMILY B MEMBER 9"/>
    <property type="match status" value="1"/>
</dbReference>
<name>A0A9P1CXD2_9DINO</name>
<feature type="domain" description="J" evidence="3">
    <location>
        <begin position="131"/>
        <end position="220"/>
    </location>
</feature>
<dbReference type="Gene3D" id="1.10.287.110">
    <property type="entry name" value="DnaJ domain"/>
    <property type="match status" value="1"/>
</dbReference>
<dbReference type="InterPro" id="IPR051948">
    <property type="entry name" value="Hsp70_co-chaperone_J-domain"/>
</dbReference>
<dbReference type="InterPro" id="IPR001623">
    <property type="entry name" value="DnaJ_domain"/>
</dbReference>
<proteinExistence type="predicted"/>
<dbReference type="GO" id="GO:0005783">
    <property type="term" value="C:endoplasmic reticulum"/>
    <property type="evidence" value="ECO:0007669"/>
    <property type="project" value="TreeGrafter"/>
</dbReference>
<feature type="region of interest" description="Disordered" evidence="2">
    <location>
        <begin position="317"/>
        <end position="353"/>
    </location>
</feature>
<reference evidence="4" key="1">
    <citation type="submission" date="2022-10" db="EMBL/GenBank/DDBJ databases">
        <authorList>
            <person name="Chen Y."/>
            <person name="Dougan E. K."/>
            <person name="Chan C."/>
            <person name="Rhodes N."/>
            <person name="Thang M."/>
        </authorList>
    </citation>
    <scope>NUCLEOTIDE SEQUENCE</scope>
</reference>
<evidence type="ECO:0000313" key="6">
    <source>
        <dbReference type="Proteomes" id="UP001152797"/>
    </source>
</evidence>
<dbReference type="AlphaFoldDB" id="A0A9P1CXD2"/>
<reference evidence="5 6" key="2">
    <citation type="submission" date="2024-05" db="EMBL/GenBank/DDBJ databases">
        <authorList>
            <person name="Chen Y."/>
            <person name="Shah S."/>
            <person name="Dougan E. K."/>
            <person name="Thang M."/>
            <person name="Chan C."/>
        </authorList>
    </citation>
    <scope>NUCLEOTIDE SEQUENCE [LARGE SCALE GENOMIC DNA]</scope>
</reference>
<dbReference type="PANTHER" id="PTHR44360">
    <property type="entry name" value="DNAJ HOMOLOG SUBFAMILY B MEMBER 9"/>
    <property type="match status" value="1"/>
</dbReference>
<dbReference type="EMBL" id="CAMXCT020002636">
    <property type="protein sequence ID" value="CAL1152849.1"/>
    <property type="molecule type" value="Genomic_DNA"/>
</dbReference>
<evidence type="ECO:0000256" key="1">
    <source>
        <dbReference type="ARBA" id="ARBA00023186"/>
    </source>
</evidence>
<keyword evidence="6" id="KW-1185">Reference proteome</keyword>
<dbReference type="PROSITE" id="PS50076">
    <property type="entry name" value="DNAJ_2"/>
    <property type="match status" value="1"/>
</dbReference>
<dbReference type="InterPro" id="IPR036322">
    <property type="entry name" value="WD40_repeat_dom_sf"/>
</dbReference>
<evidence type="ECO:0000256" key="2">
    <source>
        <dbReference type="SAM" id="MobiDB-lite"/>
    </source>
</evidence>
<dbReference type="Pfam" id="PF00226">
    <property type="entry name" value="DnaJ"/>
    <property type="match status" value="1"/>
</dbReference>
<dbReference type="EMBL" id="CAMXCT010002636">
    <property type="protein sequence ID" value="CAI3999474.1"/>
    <property type="molecule type" value="Genomic_DNA"/>
</dbReference>